<keyword evidence="1" id="KW-0489">Methyltransferase</keyword>
<evidence type="ECO:0000313" key="1">
    <source>
        <dbReference type="EMBL" id="RJE16577.1"/>
    </source>
</evidence>
<evidence type="ECO:0000313" key="2">
    <source>
        <dbReference type="Proteomes" id="UP000266188"/>
    </source>
</evidence>
<dbReference type="Proteomes" id="UP000266188">
    <property type="component" value="Unassembled WGS sequence"/>
</dbReference>
<dbReference type="OrthoDB" id="2013972at2759"/>
<dbReference type="EMBL" id="MVGC01003808">
    <property type="protein sequence ID" value="RJE16577.1"/>
    <property type="molecule type" value="Genomic_DNA"/>
</dbReference>
<dbReference type="GO" id="GO:0032259">
    <property type="term" value="P:methylation"/>
    <property type="evidence" value="ECO:0007669"/>
    <property type="project" value="UniProtKB-KW"/>
</dbReference>
<proteinExistence type="predicted"/>
<sequence length="66" mass="7644">MKELGRYQQVNGLEGIEAYSLALFTRVLGMSVEEAQIFFAGVRRELTDRSIHSYVKYYFVYGQKGE</sequence>
<name>A0A3A2Z5D4_9EURO</name>
<reference evidence="2" key="1">
    <citation type="submission" date="2017-02" db="EMBL/GenBank/DDBJ databases">
        <authorList>
            <person name="Tafer H."/>
            <person name="Lopandic K."/>
        </authorList>
    </citation>
    <scope>NUCLEOTIDE SEQUENCE [LARGE SCALE GENOMIC DNA]</scope>
    <source>
        <strain evidence="2">CBS 366.77</strain>
    </source>
</reference>
<comment type="caution">
    <text evidence="1">The sequence shown here is derived from an EMBL/GenBank/DDBJ whole genome shotgun (WGS) entry which is preliminary data.</text>
</comment>
<organism evidence="1 2">
    <name type="scientific">Aspergillus sclerotialis</name>
    <dbReference type="NCBI Taxonomy" id="2070753"/>
    <lineage>
        <taxon>Eukaryota</taxon>
        <taxon>Fungi</taxon>
        <taxon>Dikarya</taxon>
        <taxon>Ascomycota</taxon>
        <taxon>Pezizomycotina</taxon>
        <taxon>Eurotiomycetes</taxon>
        <taxon>Eurotiomycetidae</taxon>
        <taxon>Eurotiales</taxon>
        <taxon>Aspergillaceae</taxon>
        <taxon>Aspergillus</taxon>
        <taxon>Aspergillus subgen. Polypaecilum</taxon>
    </lineage>
</organism>
<keyword evidence="1" id="KW-0808">Transferase</keyword>
<accession>A0A3A2Z5D4</accession>
<dbReference type="STRING" id="2070753.A0A3A2Z5D4"/>
<dbReference type="GO" id="GO:0008168">
    <property type="term" value="F:methyltransferase activity"/>
    <property type="evidence" value="ECO:0007669"/>
    <property type="project" value="UniProtKB-KW"/>
</dbReference>
<gene>
    <name evidence="1" type="ORF">PHISCL_11086</name>
</gene>
<keyword evidence="2" id="KW-1185">Reference proteome</keyword>
<dbReference type="AlphaFoldDB" id="A0A3A2Z5D4"/>
<protein>
    <submittedName>
        <fullName evidence="1">Methyltransferase</fullName>
    </submittedName>
</protein>